<sequence length="281" mass="30155">MWGSIRAEFVKTLGLQSTYWLMALTVAFYPMGAALSIWSVWVTSTMDEKGNQLATPKPISAADLWMSVSGMTSTVALVVGIFGVLAVTSEYSTKSIQATFVANPRRADVIEAKSFVVGVMTFAASLTGLLISWGMLAVISRGWTVTPLADDQWRLPWISLLGAALAATLAAKIALGIGAICRATPGGIFALVGLLMLAPSLLSIISLAASRFVWINTIGAFLPSAAIDTFVRGGYQMSLMLSVGQPDYFMPNWWQSLLILVGWWIVAEGVGTLIVRRADIR</sequence>
<dbReference type="EMBL" id="QFFN01000070">
    <property type="protein sequence ID" value="PWG58885.1"/>
    <property type="molecule type" value="Genomic_DNA"/>
</dbReference>
<keyword evidence="1" id="KW-0472">Membrane</keyword>
<protein>
    <recommendedName>
        <fullName evidence="4">ABC transporter permease</fullName>
    </recommendedName>
</protein>
<dbReference type="AlphaFoldDB" id="A0A2U2MPV8"/>
<feature type="transmembrane region" description="Helical" evidence="1">
    <location>
        <begin position="188"/>
        <end position="214"/>
    </location>
</feature>
<feature type="transmembrane region" description="Helical" evidence="1">
    <location>
        <begin position="20"/>
        <end position="44"/>
    </location>
</feature>
<feature type="transmembrane region" description="Helical" evidence="1">
    <location>
        <begin position="253"/>
        <end position="275"/>
    </location>
</feature>
<name>A0A2U2MPV8_9BIFI</name>
<comment type="caution">
    <text evidence="2">The sequence shown here is derived from an EMBL/GenBank/DDBJ whole genome shotgun (WGS) entry which is preliminary data.</text>
</comment>
<dbReference type="Proteomes" id="UP000245753">
    <property type="component" value="Unassembled WGS sequence"/>
</dbReference>
<accession>A0A2U2MPV8</accession>
<keyword evidence="1" id="KW-1133">Transmembrane helix</keyword>
<proteinExistence type="predicted"/>
<evidence type="ECO:0008006" key="4">
    <source>
        <dbReference type="Google" id="ProtNLM"/>
    </source>
</evidence>
<evidence type="ECO:0000313" key="2">
    <source>
        <dbReference type="EMBL" id="PWG58885.1"/>
    </source>
</evidence>
<organism evidence="2 3">
    <name type="scientific">Bifidobacterium catulorum</name>
    <dbReference type="NCBI Taxonomy" id="1630173"/>
    <lineage>
        <taxon>Bacteria</taxon>
        <taxon>Bacillati</taxon>
        <taxon>Actinomycetota</taxon>
        <taxon>Actinomycetes</taxon>
        <taxon>Bifidobacteriales</taxon>
        <taxon>Bifidobacteriaceae</taxon>
        <taxon>Bifidobacterium</taxon>
    </lineage>
</organism>
<keyword evidence="1" id="KW-0812">Transmembrane</keyword>
<evidence type="ECO:0000313" key="3">
    <source>
        <dbReference type="Proteomes" id="UP000245753"/>
    </source>
</evidence>
<feature type="transmembrane region" description="Helical" evidence="1">
    <location>
        <begin position="115"/>
        <end position="137"/>
    </location>
</feature>
<feature type="transmembrane region" description="Helical" evidence="1">
    <location>
        <begin position="64"/>
        <end position="87"/>
    </location>
</feature>
<evidence type="ECO:0000256" key="1">
    <source>
        <dbReference type="SAM" id="Phobius"/>
    </source>
</evidence>
<feature type="transmembrane region" description="Helical" evidence="1">
    <location>
        <begin position="157"/>
        <end position="181"/>
    </location>
</feature>
<gene>
    <name evidence="2" type="ORF">DF200_10500</name>
</gene>
<keyword evidence="3" id="KW-1185">Reference proteome</keyword>
<reference evidence="2 3" key="1">
    <citation type="journal article" date="2018" name="Int. J. Syst. Evol. Microbiol.">
        <title>Bifidobacterium catulorum sp. nov., a novel taxon from the faeces of the baby common marmoset (Callithrix jacchus).</title>
        <authorList>
            <person name="Modesto M."/>
            <person name="Michelini S."/>
            <person name="Oki K."/>
            <person name="Biavati B."/>
            <person name="Watanabe K."/>
            <person name="Mattarelli P."/>
        </authorList>
    </citation>
    <scope>NUCLEOTIDE SEQUENCE [LARGE SCALE GENOMIC DNA]</scope>
    <source>
        <strain evidence="2 3">MRM 8.19</strain>
    </source>
</reference>